<reference evidence="3" key="1">
    <citation type="journal article" date="2010" name="Nature">
        <title>The Amphimedon queenslandica genome and the evolution of animal complexity.</title>
        <authorList>
            <person name="Srivastava M."/>
            <person name="Simakov O."/>
            <person name="Chapman J."/>
            <person name="Fahey B."/>
            <person name="Gauthier M.E."/>
            <person name="Mitros T."/>
            <person name="Richards G.S."/>
            <person name="Conaco C."/>
            <person name="Dacre M."/>
            <person name="Hellsten U."/>
            <person name="Larroux C."/>
            <person name="Putnam N.H."/>
            <person name="Stanke M."/>
            <person name="Adamska M."/>
            <person name="Darling A."/>
            <person name="Degnan S.M."/>
            <person name="Oakley T.H."/>
            <person name="Plachetzki D.C."/>
            <person name="Zhai Y."/>
            <person name="Adamski M."/>
            <person name="Calcino A."/>
            <person name="Cummins S.F."/>
            <person name="Goodstein D.M."/>
            <person name="Harris C."/>
            <person name="Jackson D.J."/>
            <person name="Leys S.P."/>
            <person name="Shu S."/>
            <person name="Woodcroft B.J."/>
            <person name="Vervoort M."/>
            <person name="Kosik K.S."/>
            <person name="Manning G."/>
            <person name="Degnan B.M."/>
            <person name="Rokhsar D.S."/>
        </authorList>
    </citation>
    <scope>NUCLEOTIDE SEQUENCE [LARGE SCALE GENOMIC DNA]</scope>
</reference>
<sequence>MKVDLMAESFKRFLNRKPDLKELSDQVTTNKWFLLGVQLECDTSKLNEIAEIDESEEYKTVQMFQLWLNLLKTKSIASRRILLDGLRKRVVNEILVANNYEKYLKELHDRSAYCSTPSDEAYYILQQHMKALNDVLISPVNVSQMLYSKRCIDEAILDEIEVENRSFDDKKTHLLIAIQGVVRNNYKKLKDIATVLSEIDETQEIAHQLIQEYNHRVASEECLELMRQEVIGHKNPAVDILRTYYSSLSQSILEPAHIANILHKEDVFSDGIVSSVESEIGSLSDRRAVLLRALRKVVQSNYAILEILVTVLRKFPETAQIGDRIFEEYMHHFGNFNAVEEIDLFLMEKGQSIGGPTSDNEKEMCKHGYKIIFPRGMKQEFRDIRVKFATSFHEIRIIFSKKKININDVKVFIADFRSDLTSQLQHKKTKNDILEVIKRNCTIVDVHCLEVIMTHFKVNEALTIIRSYKELATEFCKTVALRLCLEENLKVTPSPPYLMYETITFVLNWKPDTQTLQDIRDVLEDLDPLNNYHILIEQFGTGQSVFFSCYCPGSYMILFVITVFKKIKILQKRGLKEFKVGNCTVWSTVKKVESEASTKALDVTTYPQKDLEDDKHMLSELKQQQLVKENDHEQEKKQLYSSTATLDELNAKLEIQSTISKRKGQEIDDLKILIKKKNNRITFLEGELETLQKLLSEKQTDYKETAKNAAVAFDEDMTGKVDWSGDEVKLNNPSLIQCQEVISQLTDNHQNFRLERPKVDAIQYLVPLVLQKSTIKRFSISYTQLTPDLIHSISSNHMSTNTSLKRLALLSGAIDDIGVILLTQSLKYNKTLTSLSLYNNPQITSASATSLADLIHTNHTLTELSVSRSSLDSNGVLLILNALLTNKTLTRLEIDNRHENACSAFSSVKHIITFY</sequence>
<dbReference type="EnsemblMetazoa" id="XM_019999041.1">
    <property type="protein sequence ID" value="XP_019854600.1"/>
    <property type="gene ID" value="LOC109583619"/>
</dbReference>
<feature type="coiled-coil region" evidence="1">
    <location>
        <begin position="667"/>
        <end position="708"/>
    </location>
</feature>
<dbReference type="InterPro" id="IPR032675">
    <property type="entry name" value="LRR_dom_sf"/>
</dbReference>
<dbReference type="PANTHER" id="PTHR24114:SF2">
    <property type="entry name" value="F-BOX DOMAIN-CONTAINING PROTEIN-RELATED"/>
    <property type="match status" value="1"/>
</dbReference>
<name>A0AAN0JC52_AMPQE</name>
<accession>A0AAN0JC52</accession>
<dbReference type="Gene3D" id="3.80.10.10">
    <property type="entry name" value="Ribonuclease Inhibitor"/>
    <property type="match status" value="2"/>
</dbReference>
<keyword evidence="3" id="KW-1185">Reference proteome</keyword>
<dbReference type="SUPFAM" id="SSF52047">
    <property type="entry name" value="RNI-like"/>
    <property type="match status" value="1"/>
</dbReference>
<evidence type="ECO:0000313" key="2">
    <source>
        <dbReference type="EnsemblMetazoa" id="XP_019854600.1"/>
    </source>
</evidence>
<dbReference type="Proteomes" id="UP000007879">
    <property type="component" value="Unassembled WGS sequence"/>
</dbReference>
<reference evidence="2" key="2">
    <citation type="submission" date="2024-06" db="UniProtKB">
        <authorList>
            <consortium name="EnsemblMetazoa"/>
        </authorList>
    </citation>
    <scope>IDENTIFICATION</scope>
</reference>
<dbReference type="PANTHER" id="PTHR24114">
    <property type="entry name" value="LEUCINE RICH REPEAT FAMILY PROTEIN"/>
    <property type="match status" value="1"/>
</dbReference>
<keyword evidence="1" id="KW-0175">Coiled coil</keyword>
<dbReference type="KEGG" id="aqu:109583619"/>
<evidence type="ECO:0000313" key="3">
    <source>
        <dbReference type="Proteomes" id="UP000007879"/>
    </source>
</evidence>
<proteinExistence type="predicted"/>
<organism evidence="2 3">
    <name type="scientific">Amphimedon queenslandica</name>
    <name type="common">Sponge</name>
    <dbReference type="NCBI Taxonomy" id="400682"/>
    <lineage>
        <taxon>Eukaryota</taxon>
        <taxon>Metazoa</taxon>
        <taxon>Porifera</taxon>
        <taxon>Demospongiae</taxon>
        <taxon>Heteroscleromorpha</taxon>
        <taxon>Haplosclerida</taxon>
        <taxon>Niphatidae</taxon>
        <taxon>Amphimedon</taxon>
    </lineage>
</organism>
<dbReference type="GeneID" id="109583619"/>
<evidence type="ECO:0000256" key="1">
    <source>
        <dbReference type="SAM" id="Coils"/>
    </source>
</evidence>
<dbReference type="RefSeq" id="XP_019854600.1">
    <property type="nucleotide sequence ID" value="XM_019999041.1"/>
</dbReference>
<evidence type="ECO:0008006" key="4">
    <source>
        <dbReference type="Google" id="ProtNLM"/>
    </source>
</evidence>
<protein>
    <recommendedName>
        <fullName evidence="4">Death domain-containing protein</fullName>
    </recommendedName>
</protein>
<dbReference type="AlphaFoldDB" id="A0AAN0JC52"/>
<dbReference type="InterPro" id="IPR052394">
    <property type="entry name" value="LRR-containing"/>
</dbReference>